<name>A0A9N9RMT0_9DIPT</name>
<dbReference type="PANTHER" id="PTHR21066:SF3">
    <property type="entry name" value="IP02236P"/>
    <property type="match status" value="1"/>
</dbReference>
<feature type="chain" id="PRO_5040408666" description="OBP47-like domain-containing protein" evidence="5">
    <location>
        <begin position="23"/>
        <end position="215"/>
    </location>
</feature>
<dbReference type="AlphaFoldDB" id="A0A9N9RMT0"/>
<feature type="domain" description="OBP47-like" evidence="6">
    <location>
        <begin position="49"/>
        <end position="191"/>
    </location>
</feature>
<dbReference type="InterPro" id="IPR054577">
    <property type="entry name" value="OBP47-like_dom"/>
</dbReference>
<keyword evidence="4" id="KW-0964">Secreted</keyword>
<evidence type="ECO:0000256" key="2">
    <source>
        <dbReference type="ARBA" id="ARBA00008098"/>
    </source>
</evidence>
<keyword evidence="3" id="KW-0813">Transport</keyword>
<dbReference type="EMBL" id="OU895877">
    <property type="protein sequence ID" value="CAG9799394.1"/>
    <property type="molecule type" value="Genomic_DNA"/>
</dbReference>
<gene>
    <name evidence="7" type="ORF">CHIRRI_LOCUS2361</name>
</gene>
<dbReference type="Proteomes" id="UP001153620">
    <property type="component" value="Chromosome 1"/>
</dbReference>
<dbReference type="GO" id="GO:0005576">
    <property type="term" value="C:extracellular region"/>
    <property type="evidence" value="ECO:0007669"/>
    <property type="project" value="UniProtKB-SubCell"/>
</dbReference>
<proteinExistence type="inferred from homology"/>
<sequence>MNLKFFVVFLYCFLYFLKETEGGPCDLGHPGNLSSLVPSQCCKLKHIYDQNTEASCVQRYQSVISNVNIGIKGSFDGLECFFTCLLNGTKAFNNNVINAQTLKSYVAKAMNNDQTWLPIINSAIDFCNTQTNNNLNNLNRSMGNRNIDNVKYCSAVPEYFASCVYFYQIRKCPQVALVNPTSKDCIALRRYYDTCPVLSLHTPNVATATTVTRGR</sequence>
<dbReference type="InterPro" id="IPR052295">
    <property type="entry name" value="Odorant-binding_protein"/>
</dbReference>
<dbReference type="Pfam" id="PF22651">
    <property type="entry name" value="OBP47_like"/>
    <property type="match status" value="1"/>
</dbReference>
<protein>
    <recommendedName>
        <fullName evidence="6">OBP47-like domain-containing protein</fullName>
    </recommendedName>
</protein>
<dbReference type="OrthoDB" id="7752798at2759"/>
<keyword evidence="8" id="KW-1185">Reference proteome</keyword>
<comment type="subcellular location">
    <subcellularLocation>
        <location evidence="1">Secreted</location>
    </subcellularLocation>
</comment>
<feature type="signal peptide" evidence="5">
    <location>
        <begin position="1"/>
        <end position="22"/>
    </location>
</feature>
<reference evidence="7" key="1">
    <citation type="submission" date="2022-01" db="EMBL/GenBank/DDBJ databases">
        <authorList>
            <person name="King R."/>
        </authorList>
    </citation>
    <scope>NUCLEOTIDE SEQUENCE</scope>
</reference>
<evidence type="ECO:0000256" key="4">
    <source>
        <dbReference type="ARBA" id="ARBA00022525"/>
    </source>
</evidence>
<organism evidence="7 8">
    <name type="scientific">Chironomus riparius</name>
    <dbReference type="NCBI Taxonomy" id="315576"/>
    <lineage>
        <taxon>Eukaryota</taxon>
        <taxon>Metazoa</taxon>
        <taxon>Ecdysozoa</taxon>
        <taxon>Arthropoda</taxon>
        <taxon>Hexapoda</taxon>
        <taxon>Insecta</taxon>
        <taxon>Pterygota</taxon>
        <taxon>Neoptera</taxon>
        <taxon>Endopterygota</taxon>
        <taxon>Diptera</taxon>
        <taxon>Nematocera</taxon>
        <taxon>Chironomoidea</taxon>
        <taxon>Chironomidae</taxon>
        <taxon>Chironominae</taxon>
        <taxon>Chironomus</taxon>
    </lineage>
</organism>
<reference evidence="7" key="2">
    <citation type="submission" date="2022-10" db="EMBL/GenBank/DDBJ databases">
        <authorList>
            <consortium name="ENA_rothamsted_submissions"/>
            <consortium name="culmorum"/>
            <person name="King R."/>
        </authorList>
    </citation>
    <scope>NUCLEOTIDE SEQUENCE</scope>
</reference>
<accession>A0A9N9RMT0</accession>
<evidence type="ECO:0000259" key="6">
    <source>
        <dbReference type="Pfam" id="PF22651"/>
    </source>
</evidence>
<comment type="similarity">
    <text evidence="2">Belongs to the PBP/GOBP family.</text>
</comment>
<evidence type="ECO:0000256" key="3">
    <source>
        <dbReference type="ARBA" id="ARBA00022448"/>
    </source>
</evidence>
<evidence type="ECO:0000313" key="8">
    <source>
        <dbReference type="Proteomes" id="UP001153620"/>
    </source>
</evidence>
<dbReference type="PANTHER" id="PTHR21066">
    <property type="entry name" value="ODORANT-BINDING PROTEIN 59A-RELATED"/>
    <property type="match status" value="1"/>
</dbReference>
<keyword evidence="5" id="KW-0732">Signal</keyword>
<dbReference type="Gene3D" id="1.10.238.270">
    <property type="match status" value="1"/>
</dbReference>
<evidence type="ECO:0000256" key="1">
    <source>
        <dbReference type="ARBA" id="ARBA00004613"/>
    </source>
</evidence>
<evidence type="ECO:0000256" key="5">
    <source>
        <dbReference type="SAM" id="SignalP"/>
    </source>
</evidence>
<evidence type="ECO:0000313" key="7">
    <source>
        <dbReference type="EMBL" id="CAG9799394.1"/>
    </source>
</evidence>